<dbReference type="EMBL" id="BMZD01000007">
    <property type="protein sequence ID" value="GHA04576.1"/>
    <property type="molecule type" value="Genomic_DNA"/>
</dbReference>
<evidence type="ECO:0000259" key="1">
    <source>
        <dbReference type="Pfam" id="PF12766"/>
    </source>
</evidence>
<dbReference type="InterPro" id="IPR012349">
    <property type="entry name" value="Split_barrel_FMN-bd"/>
</dbReference>
<dbReference type="SUPFAM" id="SSF50475">
    <property type="entry name" value="FMN-binding split barrel"/>
    <property type="match status" value="1"/>
</dbReference>
<sequence>MNEIAVGLHDVLLDVSSRLSAAACDRKSPMHTPVIGTADGDLRIMVLRACDPHLAALRLHTDARSPKVALIEQRPEIAMLAYDPAAKVQIRARGQGRIEREGPVADAAWTAATAFARRCYLTSAGPGSEADQPLSGLPPELEGIRPTEEQLLAARANFAVLLITLTELDWLYLAHNGHRRAKFSRGDAGQPWQGTWVVP</sequence>
<dbReference type="Gene3D" id="2.30.110.10">
    <property type="entry name" value="Electron Transport, Fmn-binding Protein, Chain A"/>
    <property type="match status" value="1"/>
</dbReference>
<protein>
    <recommendedName>
        <fullName evidence="1">Pyridoxamine 5'-phosphate oxidase Alr4036 family FMN-binding domain-containing protein</fullName>
    </recommendedName>
</protein>
<dbReference type="GO" id="GO:0010181">
    <property type="term" value="F:FMN binding"/>
    <property type="evidence" value="ECO:0007669"/>
    <property type="project" value="InterPro"/>
</dbReference>
<dbReference type="Pfam" id="PF12766">
    <property type="entry name" value="Pyridox_oxase_2"/>
    <property type="match status" value="1"/>
</dbReference>
<dbReference type="InterPro" id="IPR024624">
    <property type="entry name" value="Pyridox_Oxase_Alr4036_FMN-bd"/>
</dbReference>
<dbReference type="AlphaFoldDB" id="A0A918RNN8"/>
<reference evidence="2" key="1">
    <citation type="journal article" date="2014" name="Int. J. Syst. Evol. Microbiol.">
        <title>Complete genome sequence of Corynebacterium casei LMG S-19264T (=DSM 44701T), isolated from a smear-ripened cheese.</title>
        <authorList>
            <consortium name="US DOE Joint Genome Institute (JGI-PGF)"/>
            <person name="Walter F."/>
            <person name="Albersmeier A."/>
            <person name="Kalinowski J."/>
            <person name="Ruckert C."/>
        </authorList>
    </citation>
    <scope>NUCLEOTIDE SEQUENCE</scope>
    <source>
        <strain evidence="2">KCTC 32422</strain>
    </source>
</reference>
<evidence type="ECO:0000313" key="3">
    <source>
        <dbReference type="Proteomes" id="UP000634139"/>
    </source>
</evidence>
<gene>
    <name evidence="2" type="ORF">GCM10011617_27070</name>
</gene>
<dbReference type="Proteomes" id="UP000634139">
    <property type="component" value="Unassembled WGS sequence"/>
</dbReference>
<comment type="caution">
    <text evidence="2">The sequence shown here is derived from an EMBL/GenBank/DDBJ whole genome shotgun (WGS) entry which is preliminary data.</text>
</comment>
<proteinExistence type="predicted"/>
<dbReference type="RefSeq" id="WP_229822485.1">
    <property type="nucleotide sequence ID" value="NZ_BMZD01000007.1"/>
</dbReference>
<organism evidence="2 3">
    <name type="scientific">Novosphingobium arvoryzae</name>
    <dbReference type="NCBI Taxonomy" id="1256514"/>
    <lineage>
        <taxon>Bacteria</taxon>
        <taxon>Pseudomonadati</taxon>
        <taxon>Pseudomonadota</taxon>
        <taxon>Alphaproteobacteria</taxon>
        <taxon>Sphingomonadales</taxon>
        <taxon>Sphingomonadaceae</taxon>
        <taxon>Novosphingobium</taxon>
    </lineage>
</organism>
<keyword evidence="3" id="KW-1185">Reference proteome</keyword>
<evidence type="ECO:0000313" key="2">
    <source>
        <dbReference type="EMBL" id="GHA04576.1"/>
    </source>
</evidence>
<name>A0A918RNN8_9SPHN</name>
<accession>A0A918RNN8</accession>
<feature type="domain" description="Pyridoxamine 5'-phosphate oxidase Alr4036 family FMN-binding" evidence="1">
    <location>
        <begin position="41"/>
        <end position="98"/>
    </location>
</feature>
<reference evidence="2" key="2">
    <citation type="submission" date="2020-09" db="EMBL/GenBank/DDBJ databases">
        <authorList>
            <person name="Sun Q."/>
            <person name="Kim S."/>
        </authorList>
    </citation>
    <scope>NUCLEOTIDE SEQUENCE</scope>
    <source>
        <strain evidence="2">KCTC 32422</strain>
    </source>
</reference>